<dbReference type="RefSeq" id="XP_007881271.1">
    <property type="nucleotide sequence ID" value="XM_007883080.1"/>
</dbReference>
<dbReference type="AlphaFoldDB" id="A0A061H3J7"/>
<dbReference type="PROSITE" id="PS50250">
    <property type="entry name" value="PCI"/>
    <property type="match status" value="1"/>
</dbReference>
<dbReference type="GeneID" id="19319634"/>
<protein>
    <recommendedName>
        <fullName evidence="4">PCI domain-containing protein</fullName>
    </recommendedName>
</protein>
<feature type="compositionally biased region" description="Basic and acidic residues" evidence="3">
    <location>
        <begin position="344"/>
        <end position="355"/>
    </location>
</feature>
<sequence length="611" mass="66527">MPDTSASAAAAANTAAAAPAAKAKQAPPKPTERDQLLALIRHNLLLIERSVSHVEQRFTARVLRTLPYVRRKVNAYPDVLALAIDEAIVAQDAAANKSHLLAFLPAPYSPSPAPPASSSSSAPAGADSMDIDTDQSSKNDDKAAASKSSAQAAATPAAPAQRLLEAQPEVHAYLRLLVLVHLADTHHYDQASQEAVASLQTITSLNRRTLDQLGAKTVYYFGRAEELKAEAARAKGAKVDAGLTSIRSQLLAIHRTASLRHDSETTATVINLLLRSYIVESNLFDQADKLVARAPFPRSSASNPQVARYDYYVGRIRAVQLSYTDAHTHLQQAIRRAPQISQQKHNDAAAKKAEQQPDGAADGAAAASKDEAAPVAAAAAAAAPSVPASQSQPAAGFLQTAYKFLVVVELLMGDIPERSIFRLPVLRRALAPYMEIVQAVRVGDLSLFQTTLQKHSALFQADKTYSLILRLRHNVIKTGIRMISLSYSKISLSDITRKLHLESEEDAEYIVAKAIRDGVVDSSGTRVDHERAEMVNREKKDVYETEEPMQQFQQRIQFCLQLHNESVKAMRYPLNGHKAELAWASEARERERELANQIEGGDIDGSDDEWA</sequence>
<feature type="compositionally biased region" description="Low complexity" evidence="3">
    <location>
        <begin position="145"/>
        <end position="154"/>
    </location>
</feature>
<evidence type="ECO:0000259" key="4">
    <source>
        <dbReference type="PROSITE" id="PS50250"/>
    </source>
</evidence>
<feature type="region of interest" description="Disordered" evidence="3">
    <location>
        <begin position="111"/>
        <end position="154"/>
    </location>
</feature>
<dbReference type="eggNOG" id="KOG2581">
    <property type="taxonomic scope" value="Eukaryota"/>
</dbReference>
<dbReference type="GO" id="GO:0042176">
    <property type="term" value="P:regulation of protein catabolic process"/>
    <property type="evidence" value="ECO:0007669"/>
    <property type="project" value="InterPro"/>
</dbReference>
<dbReference type="InterPro" id="IPR050756">
    <property type="entry name" value="CSN3"/>
</dbReference>
<evidence type="ECO:0000256" key="3">
    <source>
        <dbReference type="SAM" id="MobiDB-lite"/>
    </source>
</evidence>
<keyword evidence="2" id="KW-0647">Proteasome</keyword>
<evidence type="ECO:0000313" key="6">
    <source>
        <dbReference type="Proteomes" id="UP000053664"/>
    </source>
</evidence>
<evidence type="ECO:0000256" key="1">
    <source>
        <dbReference type="ARBA" id="ARBA00007912"/>
    </source>
</evidence>
<feature type="region of interest" description="Disordered" evidence="3">
    <location>
        <begin position="338"/>
        <end position="367"/>
    </location>
</feature>
<feature type="region of interest" description="Disordered" evidence="3">
    <location>
        <begin position="1"/>
        <end position="30"/>
    </location>
</feature>
<feature type="compositionally biased region" description="Basic and acidic residues" evidence="3">
    <location>
        <begin position="135"/>
        <end position="144"/>
    </location>
</feature>
<dbReference type="Proteomes" id="UP000053664">
    <property type="component" value="Unassembled WGS sequence"/>
</dbReference>
<dbReference type="Pfam" id="PF25573">
    <property type="entry name" value="TPR_PSMD3_N"/>
    <property type="match status" value="2"/>
</dbReference>
<dbReference type="EMBL" id="KE361642">
    <property type="protein sequence ID" value="EPQ26909.1"/>
    <property type="molecule type" value="Genomic_DNA"/>
</dbReference>
<dbReference type="GO" id="GO:0008541">
    <property type="term" value="C:proteasome regulatory particle, lid subcomplex"/>
    <property type="evidence" value="ECO:0007669"/>
    <property type="project" value="TreeGrafter"/>
</dbReference>
<organism evidence="5 6">
    <name type="scientific">Pseudozyma flocculosa PF-1</name>
    <dbReference type="NCBI Taxonomy" id="1277687"/>
    <lineage>
        <taxon>Eukaryota</taxon>
        <taxon>Fungi</taxon>
        <taxon>Dikarya</taxon>
        <taxon>Basidiomycota</taxon>
        <taxon>Ustilaginomycotina</taxon>
        <taxon>Ustilaginomycetes</taxon>
        <taxon>Ustilaginales</taxon>
        <taxon>Ustilaginaceae</taxon>
        <taxon>Pseudozyma</taxon>
    </lineage>
</organism>
<dbReference type="SMART" id="SM00753">
    <property type="entry name" value="PAM"/>
    <property type="match status" value="1"/>
</dbReference>
<feature type="region of interest" description="Disordered" evidence="3">
    <location>
        <begin position="590"/>
        <end position="611"/>
    </location>
</feature>
<dbReference type="Pfam" id="PF01399">
    <property type="entry name" value="PCI"/>
    <property type="match status" value="1"/>
</dbReference>
<dbReference type="OrthoDB" id="1713558at2759"/>
<accession>A0A061H3J7</accession>
<dbReference type="SMART" id="SM00088">
    <property type="entry name" value="PINT"/>
    <property type="match status" value="1"/>
</dbReference>
<dbReference type="InterPro" id="IPR057985">
    <property type="entry name" value="TPR_PSMD3_N"/>
</dbReference>
<feature type="compositionally biased region" description="Acidic residues" evidence="3">
    <location>
        <begin position="601"/>
        <end position="611"/>
    </location>
</feature>
<dbReference type="InterPro" id="IPR000717">
    <property type="entry name" value="PCI_dom"/>
</dbReference>
<dbReference type="PANTHER" id="PTHR10758:SF2">
    <property type="entry name" value="26S PROTEASOME NON-ATPASE REGULATORY SUBUNIT 3"/>
    <property type="match status" value="1"/>
</dbReference>
<dbReference type="GO" id="GO:0030234">
    <property type="term" value="F:enzyme regulator activity"/>
    <property type="evidence" value="ECO:0007669"/>
    <property type="project" value="InterPro"/>
</dbReference>
<evidence type="ECO:0000256" key="2">
    <source>
        <dbReference type="ARBA" id="ARBA00022942"/>
    </source>
</evidence>
<reference evidence="5 6" key="1">
    <citation type="journal article" date="2013" name="Plant Cell">
        <title>The transition from a phytopathogenic smut ancestor to an anamorphic biocontrol agent deciphered by comparative whole-genome analysis.</title>
        <authorList>
            <person name="Lefebvre F."/>
            <person name="Joly D.L."/>
            <person name="Labbe C."/>
            <person name="Teichmann B."/>
            <person name="Linning R."/>
            <person name="Belzile F."/>
            <person name="Bakkeren G."/>
            <person name="Belanger R.R."/>
        </authorList>
    </citation>
    <scope>NUCLEOTIDE SEQUENCE [LARGE SCALE GENOMIC DNA]</scope>
    <source>
        <strain evidence="5 6">PF-1</strain>
    </source>
</reference>
<gene>
    <name evidence="5" type="ORF">PFL1_05544</name>
</gene>
<feature type="domain" description="PCI" evidence="4">
    <location>
        <begin position="372"/>
        <end position="538"/>
    </location>
</feature>
<dbReference type="HOGENOM" id="CLU_019858_1_2_1"/>
<evidence type="ECO:0000313" key="5">
    <source>
        <dbReference type="EMBL" id="EPQ26909.1"/>
    </source>
</evidence>
<dbReference type="KEGG" id="pfp:PFL1_05544"/>
<dbReference type="PANTHER" id="PTHR10758">
    <property type="entry name" value="26S PROTEASOME NON-ATPASE REGULATORY SUBUNIT 3/COP9 SIGNALOSOME COMPLEX SUBUNIT 3"/>
    <property type="match status" value="1"/>
</dbReference>
<feature type="compositionally biased region" description="Low complexity" evidence="3">
    <location>
        <begin position="1"/>
        <end position="26"/>
    </location>
</feature>
<dbReference type="Pfam" id="PF08375">
    <property type="entry name" value="Rpn3_C"/>
    <property type="match status" value="1"/>
</dbReference>
<feature type="compositionally biased region" description="Low complexity" evidence="3">
    <location>
        <begin position="356"/>
        <end position="367"/>
    </location>
</feature>
<dbReference type="GO" id="GO:0006511">
    <property type="term" value="P:ubiquitin-dependent protein catabolic process"/>
    <property type="evidence" value="ECO:0007669"/>
    <property type="project" value="TreeGrafter"/>
</dbReference>
<name>A0A061H3J7_9BASI</name>
<proteinExistence type="inferred from homology"/>
<dbReference type="InterPro" id="IPR013586">
    <property type="entry name" value="PSMD3_C"/>
</dbReference>
<comment type="similarity">
    <text evidence="1">Belongs to the proteasome subunit S3 family.</text>
</comment>